<dbReference type="SMART" id="SM00256">
    <property type="entry name" value="FBOX"/>
    <property type="match status" value="1"/>
</dbReference>
<dbReference type="InterPro" id="IPR055411">
    <property type="entry name" value="LRR_FXL15/At3g58940/PEG3-like"/>
</dbReference>
<dbReference type="Pfam" id="PF00646">
    <property type="entry name" value="F-box"/>
    <property type="match status" value="1"/>
</dbReference>
<dbReference type="CDD" id="cd22160">
    <property type="entry name" value="F-box_AtFBL13-like"/>
    <property type="match status" value="1"/>
</dbReference>
<evidence type="ECO:0000256" key="1">
    <source>
        <dbReference type="SAM" id="MobiDB-lite"/>
    </source>
</evidence>
<dbReference type="InterPro" id="IPR001810">
    <property type="entry name" value="F-box_dom"/>
</dbReference>
<evidence type="ECO:0000313" key="3">
    <source>
        <dbReference type="Proteomes" id="UP000694864"/>
    </source>
</evidence>
<reference evidence="4" key="2">
    <citation type="submission" date="2025-08" db="UniProtKB">
        <authorList>
            <consortium name="RefSeq"/>
        </authorList>
    </citation>
    <scope>IDENTIFICATION</scope>
    <source>
        <tissue evidence="4">Leaf</tissue>
    </source>
</reference>
<accession>A0ABM0Y6N2</accession>
<dbReference type="RefSeq" id="XP_010496376.1">
    <property type="nucleotide sequence ID" value="XM_010498074.2"/>
</dbReference>
<feature type="domain" description="F-box" evidence="2">
    <location>
        <begin position="23"/>
        <end position="59"/>
    </location>
</feature>
<protein>
    <submittedName>
        <fullName evidence="4">Uncharacterized protein LOC104773458</fullName>
    </submittedName>
</protein>
<evidence type="ECO:0000313" key="4">
    <source>
        <dbReference type="RefSeq" id="XP_010496376.1"/>
    </source>
</evidence>
<gene>
    <name evidence="4" type="primary">LOC104773458</name>
</gene>
<organism evidence="3 4">
    <name type="scientific">Camelina sativa</name>
    <name type="common">False flax</name>
    <name type="synonym">Myagrum sativum</name>
    <dbReference type="NCBI Taxonomy" id="90675"/>
    <lineage>
        <taxon>Eukaryota</taxon>
        <taxon>Viridiplantae</taxon>
        <taxon>Streptophyta</taxon>
        <taxon>Embryophyta</taxon>
        <taxon>Tracheophyta</taxon>
        <taxon>Spermatophyta</taxon>
        <taxon>Magnoliopsida</taxon>
        <taxon>eudicotyledons</taxon>
        <taxon>Gunneridae</taxon>
        <taxon>Pentapetalae</taxon>
        <taxon>rosids</taxon>
        <taxon>malvids</taxon>
        <taxon>Brassicales</taxon>
        <taxon>Brassicaceae</taxon>
        <taxon>Camelineae</taxon>
        <taxon>Camelina</taxon>
    </lineage>
</organism>
<keyword evidence="3" id="KW-1185">Reference proteome</keyword>
<reference evidence="3" key="1">
    <citation type="journal article" date="2014" name="Nat. Commun.">
        <title>The emerging biofuel crop Camelina sativa retains a highly undifferentiated hexaploid genome structure.</title>
        <authorList>
            <person name="Kagale S."/>
            <person name="Koh C."/>
            <person name="Nixon J."/>
            <person name="Bollina V."/>
            <person name="Clarke W.E."/>
            <person name="Tuteja R."/>
            <person name="Spillane C."/>
            <person name="Robinson S.J."/>
            <person name="Links M.G."/>
            <person name="Clarke C."/>
            <person name="Higgins E.E."/>
            <person name="Huebert T."/>
            <person name="Sharpe A.G."/>
            <person name="Parkin I.A."/>
        </authorList>
    </citation>
    <scope>NUCLEOTIDE SEQUENCE [LARGE SCALE GENOMIC DNA]</scope>
    <source>
        <strain evidence="3">cv. DH55</strain>
    </source>
</reference>
<dbReference type="Proteomes" id="UP000694864">
    <property type="component" value="Unplaced"/>
</dbReference>
<dbReference type="PROSITE" id="PS50181">
    <property type="entry name" value="FBOX"/>
    <property type="match status" value="1"/>
</dbReference>
<dbReference type="PANTHER" id="PTHR32212:SF234">
    <property type="entry name" value="F-BOX_LRR-REPEAT PROTEIN 13-LIKE"/>
    <property type="match status" value="1"/>
</dbReference>
<dbReference type="GeneID" id="104773458"/>
<dbReference type="InterPro" id="IPR025836">
    <property type="entry name" value="Zn_knuckle_CX2CX4HX4C"/>
</dbReference>
<name>A0ABM0Y6N2_CAMSA</name>
<feature type="region of interest" description="Disordered" evidence="1">
    <location>
        <begin position="455"/>
        <end position="514"/>
    </location>
</feature>
<dbReference type="InterPro" id="IPR025558">
    <property type="entry name" value="DUF4283"/>
</dbReference>
<proteinExistence type="predicted"/>
<sequence>MVDREKSKQSCSSGYLSRRLKEEDRISQLPDPLICHILSHLPTKDSVKTSVLSTRWRTLWLWLPILELDSTKLPDLSAFMSLGDRFFDSNRVSYIRKLKLTITHTSFVDGVDDNGSVFTSWIDAAVKRKVQRLHVHFPCLDVMMPLSLSTCETLVSLKLHMVALPYTESVSLPCLKTMRLTSVWFPDEATFERLVSSCLVLEELEIEGEISSKMDVFRVFSKSLKKLTTRTYSAVKRKVKIPFFDNKALIEGYSKTVVGRCLNPRAQDMKSLLVMFPRFWNLEGKVVGADLGMGKFQFDFDDEVDIDGVMKLVPFHFDQWMVSMVRWSPTVDPLYPSALTFWVRVMGVPVQFWAVPTFTSIGEALGTVVEVDLDGGRVQVMVNGLKPLCFETEVEFFTGEETTVSLRYERLYGVCSKCSSLCHDDKHCPPLEEPTLPPMVLPRDDADRRLQSYKGAVKADRQPGTSHDSHNGGSRRGPRGPLGREGSQLDGKRPFEGKFGRGPKPRSDTVAGEPLAKQRCFKSYVQYNEYRHSRASAKASGSQMDNRTVSDGSVAQIEEGEVKTVPVARRALFQEGEDGGAVGLVASQPSTGPAAEGTLSSVEAPLLGILPEEPVDLLGKKEVDTAAIALVADKDVDEDAGGDSLSPAIEGLVLGGTAVTVSAHDPPVPVGPAVVVPAISAGVSEEFSVDGNGLADPMKVDVLIECCSDEEVSMEEVGGDPEESPLKPDDAQEDIEVTGMDAAQQDSNIVASSSSVVEKLCKGKGLLGSKKLNVYVRTPRKRPVPKVSTAFGQSLPPKPQEMDKGANGGPKPPLPRVAK</sequence>
<dbReference type="Pfam" id="PF14111">
    <property type="entry name" value="DUF4283"/>
    <property type="match status" value="1"/>
</dbReference>
<dbReference type="SUPFAM" id="SSF81383">
    <property type="entry name" value="F-box domain"/>
    <property type="match status" value="1"/>
</dbReference>
<dbReference type="Pfam" id="PF14392">
    <property type="entry name" value="zf-CCHC_4"/>
    <property type="match status" value="1"/>
</dbReference>
<dbReference type="InterPro" id="IPR036047">
    <property type="entry name" value="F-box-like_dom_sf"/>
</dbReference>
<feature type="region of interest" description="Disordered" evidence="1">
    <location>
        <begin position="778"/>
        <end position="819"/>
    </location>
</feature>
<feature type="compositionally biased region" description="Basic and acidic residues" evidence="1">
    <location>
        <begin position="490"/>
        <end position="499"/>
    </location>
</feature>
<dbReference type="Pfam" id="PF24758">
    <property type="entry name" value="LRR_At5g56370"/>
    <property type="match status" value="1"/>
</dbReference>
<dbReference type="PANTHER" id="PTHR32212">
    <property type="entry name" value="CYCLIN-LIKE F-BOX"/>
    <property type="match status" value="1"/>
</dbReference>
<dbReference type="Gene3D" id="1.20.1280.50">
    <property type="match status" value="1"/>
</dbReference>
<dbReference type="InterPro" id="IPR053781">
    <property type="entry name" value="F-box_AtFBL13-like"/>
</dbReference>
<feature type="compositionally biased region" description="Pro residues" evidence="1">
    <location>
        <begin position="810"/>
        <end position="819"/>
    </location>
</feature>
<evidence type="ECO:0000259" key="2">
    <source>
        <dbReference type="PROSITE" id="PS50181"/>
    </source>
</evidence>